<dbReference type="RefSeq" id="WP_123177521.1">
    <property type="nucleotide sequence ID" value="NZ_QWDD01000001.1"/>
</dbReference>
<dbReference type="GO" id="GO:0016829">
    <property type="term" value="F:lyase activity"/>
    <property type="evidence" value="ECO:0007669"/>
    <property type="project" value="InterPro"/>
</dbReference>
<dbReference type="OrthoDB" id="9787373at2"/>
<dbReference type="GO" id="GO:0030313">
    <property type="term" value="C:cell envelope"/>
    <property type="evidence" value="ECO:0007669"/>
    <property type="project" value="UniProtKB-SubCell"/>
</dbReference>
<proteinExistence type="predicted"/>
<keyword evidence="4" id="KW-1185">Reference proteome</keyword>
<evidence type="ECO:0000313" key="4">
    <source>
        <dbReference type="Proteomes" id="UP000268623"/>
    </source>
</evidence>
<sequence length="581" mass="61991">MLRDRVRLVSVSAARAAGAFARGAAAPYHLMKSMAIAPPERLRIAPPDIRTTDSTVADQIYAGYFSFDGKTVQARGVSPFLVAAPSECWRRSLAGFSWLRHLQASDNRVALATAQELVADFLSLPKIPADDPAMEPAVVARRLLSFLSQSPTLLDGADADFYDAFMLALARNARQLWRALAGDGARGADRAFCAIALAEFAVCADTGRKIAPHVSRALSAELDRQILIDGGHVSRNPQVAVDLLLDLLPLRQVIAARGLQTPSAVLRAIDRMMPMLRMLQHGDGSLALFNGMGATALDRLASALAHEDTRGAPPVNAPYAGYQRMEAGDALVIVDAGGPPPFEFSLCAHAGCLSFEYSLGIERVVVNCGAPSGPHLDARELARATAAHSTLVVGDRSSARIAPQSAPRRRAGRVLGGPRNTAVERRRLDGETTLLLSHDGYVRDFGLVHQRELTLPANGAALLGVDRLIAAERGGSHAQASDFALRFHIHPRVRIEPNAEGAIELTLADGEILIFEAQDLTPEEAQDLTPEIEDSIFFAAPGGARKCAQIIVRGAAAPSAEIAWSFRRRAGAQVPPGGKVC</sequence>
<dbReference type="InterPro" id="IPR008929">
    <property type="entry name" value="Chondroitin_lyas"/>
</dbReference>
<evidence type="ECO:0000256" key="1">
    <source>
        <dbReference type="ARBA" id="ARBA00004196"/>
    </source>
</evidence>
<comment type="subcellular location">
    <subcellularLocation>
        <location evidence="1">Cell envelope</location>
    </subcellularLocation>
</comment>
<dbReference type="Gene3D" id="1.50.10.100">
    <property type="entry name" value="Chondroitin AC/alginate lyase"/>
    <property type="match status" value="1"/>
</dbReference>
<dbReference type="EMBL" id="QWDD01000001">
    <property type="protein sequence ID" value="RNJ51668.1"/>
    <property type="molecule type" value="Genomic_DNA"/>
</dbReference>
<dbReference type="AlphaFoldDB" id="A0A3M9XX75"/>
<dbReference type="Proteomes" id="UP000268623">
    <property type="component" value="Unassembled WGS sequence"/>
</dbReference>
<dbReference type="Pfam" id="PF07940">
    <property type="entry name" value="Hepar_II_III_C"/>
    <property type="match status" value="1"/>
</dbReference>
<dbReference type="InterPro" id="IPR012480">
    <property type="entry name" value="Hepar_II_III_C"/>
</dbReference>
<comment type="caution">
    <text evidence="3">The sequence shown here is derived from an EMBL/GenBank/DDBJ whole genome shotgun (WGS) entry which is preliminary data.</text>
</comment>
<protein>
    <submittedName>
        <fullName evidence="3">Heparinase</fullName>
    </submittedName>
</protein>
<evidence type="ECO:0000313" key="3">
    <source>
        <dbReference type="EMBL" id="RNJ51668.1"/>
    </source>
</evidence>
<accession>A0A3M9XX75</accession>
<organism evidence="3 4">
    <name type="scientific">Methylocystis hirsuta</name>
    <dbReference type="NCBI Taxonomy" id="369798"/>
    <lineage>
        <taxon>Bacteria</taxon>
        <taxon>Pseudomonadati</taxon>
        <taxon>Pseudomonadota</taxon>
        <taxon>Alphaproteobacteria</taxon>
        <taxon>Hyphomicrobiales</taxon>
        <taxon>Methylocystaceae</taxon>
        <taxon>Methylocystis</taxon>
    </lineage>
</organism>
<gene>
    <name evidence="3" type="ORF">D1O30_09005</name>
</gene>
<reference evidence="3 4" key="1">
    <citation type="submission" date="2018-08" db="EMBL/GenBank/DDBJ databases">
        <title>Genome sequence of Methylocystis hirsuta CSC1, a methanotroph able to accumulate PHAs.</title>
        <authorList>
            <person name="Bordel S."/>
            <person name="Rodriguez E."/>
            <person name="Gancedo J."/>
            <person name="Munoz R."/>
        </authorList>
    </citation>
    <scope>NUCLEOTIDE SEQUENCE [LARGE SCALE GENOMIC DNA]</scope>
    <source>
        <strain evidence="3 4">CSC1</strain>
    </source>
</reference>
<name>A0A3M9XX75_9HYPH</name>
<evidence type="ECO:0000259" key="2">
    <source>
        <dbReference type="Pfam" id="PF07940"/>
    </source>
</evidence>
<dbReference type="Gene3D" id="2.70.98.70">
    <property type="match status" value="1"/>
</dbReference>
<feature type="domain" description="Heparinase II/III-like C-terminal" evidence="2">
    <location>
        <begin position="310"/>
        <end position="565"/>
    </location>
</feature>